<protein>
    <submittedName>
        <fullName evidence="1">Uncharacterized protein</fullName>
    </submittedName>
</protein>
<sequence>MSQPLQDDEMNKDELIALLEMTLERENELLRTYVIASERIHNNAALKLRLINFAEGNAKRTKQLIDEISILKS</sequence>
<gene>
    <name evidence="1" type="ORF">FHS18_003234</name>
</gene>
<dbReference type="RefSeq" id="WP_343060550.1">
    <property type="nucleotide sequence ID" value="NZ_JACHXK010000006.1"/>
</dbReference>
<organism evidence="1 2">
    <name type="scientific">Paenibacillus phyllosphaerae</name>
    <dbReference type="NCBI Taxonomy" id="274593"/>
    <lineage>
        <taxon>Bacteria</taxon>
        <taxon>Bacillati</taxon>
        <taxon>Bacillota</taxon>
        <taxon>Bacilli</taxon>
        <taxon>Bacillales</taxon>
        <taxon>Paenibacillaceae</taxon>
        <taxon>Paenibacillus</taxon>
    </lineage>
</organism>
<name>A0A7W5AZJ7_9BACL</name>
<dbReference type="Proteomes" id="UP000570361">
    <property type="component" value="Unassembled WGS sequence"/>
</dbReference>
<comment type="caution">
    <text evidence="1">The sequence shown here is derived from an EMBL/GenBank/DDBJ whole genome shotgun (WGS) entry which is preliminary data.</text>
</comment>
<accession>A0A7W5AZJ7</accession>
<reference evidence="1 2" key="1">
    <citation type="submission" date="2020-08" db="EMBL/GenBank/DDBJ databases">
        <title>Genomic Encyclopedia of Type Strains, Phase III (KMG-III): the genomes of soil and plant-associated and newly described type strains.</title>
        <authorList>
            <person name="Whitman W."/>
        </authorList>
    </citation>
    <scope>NUCLEOTIDE SEQUENCE [LARGE SCALE GENOMIC DNA]</scope>
    <source>
        <strain evidence="1 2">CECT 5862</strain>
    </source>
</reference>
<evidence type="ECO:0000313" key="1">
    <source>
        <dbReference type="EMBL" id="MBB3111166.1"/>
    </source>
</evidence>
<evidence type="ECO:0000313" key="2">
    <source>
        <dbReference type="Proteomes" id="UP000570361"/>
    </source>
</evidence>
<dbReference type="EMBL" id="JACHXK010000006">
    <property type="protein sequence ID" value="MBB3111166.1"/>
    <property type="molecule type" value="Genomic_DNA"/>
</dbReference>
<keyword evidence="2" id="KW-1185">Reference proteome</keyword>
<dbReference type="AlphaFoldDB" id="A0A7W5AZJ7"/>
<proteinExistence type="predicted"/>